<dbReference type="InterPro" id="IPR023188">
    <property type="entry name" value="DPS_DNA-bd_CS"/>
</dbReference>
<dbReference type="Gene3D" id="1.20.1260.10">
    <property type="match status" value="1"/>
</dbReference>
<evidence type="ECO:0000256" key="2">
    <source>
        <dbReference type="RuleBase" id="RU003875"/>
    </source>
</evidence>
<dbReference type="RefSeq" id="WP_281458668.1">
    <property type="nucleotide sequence ID" value="NZ_JASAOF010000029.1"/>
</dbReference>
<feature type="compositionally biased region" description="Low complexity" evidence="3">
    <location>
        <begin position="16"/>
        <end position="25"/>
    </location>
</feature>
<dbReference type="EMBL" id="JASAOF010000029">
    <property type="protein sequence ID" value="MDI2032415.1"/>
    <property type="molecule type" value="Genomic_DNA"/>
</dbReference>
<evidence type="ECO:0000313" key="6">
    <source>
        <dbReference type="Proteomes" id="UP001237595"/>
    </source>
</evidence>
<feature type="region of interest" description="Disordered" evidence="3">
    <location>
        <begin position="1"/>
        <end position="35"/>
    </location>
</feature>
<comment type="caution">
    <text evidence="5">The sequence shown here is derived from an EMBL/GenBank/DDBJ whole genome shotgun (WGS) entry which is preliminary data.</text>
</comment>
<dbReference type="PANTHER" id="PTHR42932">
    <property type="entry name" value="GENERAL STRESS PROTEIN 20U"/>
    <property type="match status" value="1"/>
</dbReference>
<dbReference type="InterPro" id="IPR008331">
    <property type="entry name" value="Ferritin_DPS_dom"/>
</dbReference>
<comment type="similarity">
    <text evidence="1 2">Belongs to the Dps family.</text>
</comment>
<dbReference type="Pfam" id="PF00210">
    <property type="entry name" value="Ferritin"/>
    <property type="match status" value="1"/>
</dbReference>
<sequence length="180" mass="19581">MAQKSAPKTTKKTAATKKSAASKNTGPITGPLGDADREITGEVLQDTLLDLIDLHLVAKQAHWNVVGRFFRDVHLQLDELVTAARGYADDVAERSVAIGVSPDGRAATVAKGSGIPDFPADWRTDKQVIESIVDALAEVITRLRKRIDETDKTDLVSQDLLIAIASDLEKSHWMWQAQLA</sequence>
<name>A0ABT6PX42_9PSEU</name>
<dbReference type="PROSITE" id="PS00818">
    <property type="entry name" value="DPS_1"/>
    <property type="match status" value="1"/>
</dbReference>
<accession>A0ABT6PX42</accession>
<gene>
    <name evidence="5" type="ORF">QFW96_27595</name>
</gene>
<dbReference type="Proteomes" id="UP001237595">
    <property type="component" value="Unassembled WGS sequence"/>
</dbReference>
<proteinExistence type="inferred from homology"/>
<dbReference type="PANTHER" id="PTHR42932:SF2">
    <property type="entry name" value="DNA PROTECTION DURING STARVATION PROTEIN 1"/>
    <property type="match status" value="1"/>
</dbReference>
<dbReference type="InterPro" id="IPR009078">
    <property type="entry name" value="Ferritin-like_SF"/>
</dbReference>
<protein>
    <submittedName>
        <fullName evidence="5">DNA starvation/stationary phase protection protein</fullName>
    </submittedName>
</protein>
<dbReference type="PRINTS" id="PR01346">
    <property type="entry name" value="HELNAPAPROT"/>
</dbReference>
<dbReference type="PIRSF" id="PIRSF005900">
    <property type="entry name" value="Dps"/>
    <property type="match status" value="1"/>
</dbReference>
<organism evidence="5 6">
    <name type="scientific">Saccharopolyspora ipomoeae</name>
    <dbReference type="NCBI Taxonomy" id="3042027"/>
    <lineage>
        <taxon>Bacteria</taxon>
        <taxon>Bacillati</taxon>
        <taxon>Actinomycetota</taxon>
        <taxon>Actinomycetes</taxon>
        <taxon>Pseudonocardiales</taxon>
        <taxon>Pseudonocardiaceae</taxon>
        <taxon>Saccharopolyspora</taxon>
    </lineage>
</organism>
<evidence type="ECO:0000256" key="3">
    <source>
        <dbReference type="SAM" id="MobiDB-lite"/>
    </source>
</evidence>
<evidence type="ECO:0000313" key="5">
    <source>
        <dbReference type="EMBL" id="MDI2032415.1"/>
    </source>
</evidence>
<feature type="domain" description="Ferritin/DPS" evidence="4">
    <location>
        <begin position="43"/>
        <end position="179"/>
    </location>
</feature>
<evidence type="ECO:0000256" key="1">
    <source>
        <dbReference type="ARBA" id="ARBA00009497"/>
    </source>
</evidence>
<dbReference type="CDD" id="cd01043">
    <property type="entry name" value="DPS"/>
    <property type="match status" value="1"/>
</dbReference>
<dbReference type="InterPro" id="IPR012347">
    <property type="entry name" value="Ferritin-like"/>
</dbReference>
<evidence type="ECO:0000259" key="4">
    <source>
        <dbReference type="Pfam" id="PF00210"/>
    </source>
</evidence>
<dbReference type="InterPro" id="IPR002177">
    <property type="entry name" value="DPS_DNA-bd"/>
</dbReference>
<keyword evidence="6" id="KW-1185">Reference proteome</keyword>
<reference evidence="5 6" key="1">
    <citation type="submission" date="2023-04" db="EMBL/GenBank/DDBJ databases">
        <title>Draft genome sequence of Saccharopolyspora sp. TS4A08 isolated from sweet potato rhizospheric soil.</title>
        <authorList>
            <person name="Suksaard P."/>
            <person name="Duangmal K."/>
        </authorList>
    </citation>
    <scope>NUCLEOTIDE SEQUENCE [LARGE SCALE GENOMIC DNA]</scope>
    <source>
        <strain evidence="5 6">TS4A08</strain>
    </source>
</reference>
<dbReference type="SUPFAM" id="SSF47240">
    <property type="entry name" value="Ferritin-like"/>
    <property type="match status" value="1"/>
</dbReference>